<evidence type="ECO:0000313" key="1">
    <source>
        <dbReference type="EMBL" id="TWF97360.1"/>
    </source>
</evidence>
<reference evidence="1 2" key="1">
    <citation type="submission" date="2019-06" db="EMBL/GenBank/DDBJ databases">
        <title>Sequencing the genomes of 1000 actinobacteria strains.</title>
        <authorList>
            <person name="Klenk H.-P."/>
        </authorList>
    </citation>
    <scope>NUCLEOTIDE SEQUENCE [LARGE SCALE GENOMIC DNA]</scope>
    <source>
        <strain evidence="1 2">DSM 44826</strain>
    </source>
</reference>
<gene>
    <name evidence="1" type="ORF">FHX73_111140</name>
</gene>
<evidence type="ECO:0000313" key="2">
    <source>
        <dbReference type="Proteomes" id="UP000317940"/>
    </source>
</evidence>
<protein>
    <submittedName>
        <fullName evidence="1">Uncharacterized protein</fullName>
    </submittedName>
</protein>
<dbReference type="RefSeq" id="WP_145903793.1">
    <property type="nucleotide sequence ID" value="NZ_BAAAMZ010000008.1"/>
</dbReference>
<name>A0A561UDB2_9ACTN</name>
<dbReference type="Proteomes" id="UP000317940">
    <property type="component" value="Unassembled WGS sequence"/>
</dbReference>
<comment type="caution">
    <text evidence="1">The sequence shown here is derived from an EMBL/GenBank/DDBJ whole genome shotgun (WGS) entry which is preliminary data.</text>
</comment>
<dbReference type="OrthoDB" id="4123315at2"/>
<dbReference type="EMBL" id="VIWT01000001">
    <property type="protein sequence ID" value="TWF97360.1"/>
    <property type="molecule type" value="Genomic_DNA"/>
</dbReference>
<organism evidence="1 2">
    <name type="scientific">Kitasatospora viridis</name>
    <dbReference type="NCBI Taxonomy" id="281105"/>
    <lineage>
        <taxon>Bacteria</taxon>
        <taxon>Bacillati</taxon>
        <taxon>Actinomycetota</taxon>
        <taxon>Actinomycetes</taxon>
        <taxon>Kitasatosporales</taxon>
        <taxon>Streptomycetaceae</taxon>
        <taxon>Kitasatospora</taxon>
    </lineage>
</organism>
<dbReference type="AlphaFoldDB" id="A0A561UDB2"/>
<keyword evidence="2" id="KW-1185">Reference proteome</keyword>
<sequence>MKITEAIHEILKANYTPSYPWEAEQPGFAERVSYQGEFTFAGQLRVHGAFNMSGLDAPEFFVLDDIADGVHDVYLAYDRDEEAGAFVTAVALVAGGTTPEALLGAEWADESDDVNHLTEGASAISSSTPNNWTVASALNDLAGEPIHADALARVAAEFAAQRAAGSQAPLLDVVVDPSNGANTLVFPTVDTMSTSILVGRDEDGAGIGIVWSDFQS</sequence>
<proteinExistence type="predicted"/>
<accession>A0A561UDB2</accession>